<evidence type="ECO:0000313" key="3">
    <source>
        <dbReference type="Proteomes" id="UP001523392"/>
    </source>
</evidence>
<organism evidence="2 3">
    <name type="scientific">Siccirubricoccus soli</name>
    <dbReference type="NCBI Taxonomy" id="2899147"/>
    <lineage>
        <taxon>Bacteria</taxon>
        <taxon>Pseudomonadati</taxon>
        <taxon>Pseudomonadota</taxon>
        <taxon>Alphaproteobacteria</taxon>
        <taxon>Acetobacterales</taxon>
        <taxon>Roseomonadaceae</taxon>
        <taxon>Siccirubricoccus</taxon>
    </lineage>
</organism>
<proteinExistence type="predicted"/>
<comment type="caution">
    <text evidence="2">The sequence shown here is derived from an EMBL/GenBank/DDBJ whole genome shotgun (WGS) entry which is preliminary data.</text>
</comment>
<dbReference type="SUPFAM" id="SSF53098">
    <property type="entry name" value="Ribonuclease H-like"/>
    <property type="match status" value="1"/>
</dbReference>
<reference evidence="2 3" key="1">
    <citation type="submission" date="2021-12" db="EMBL/GenBank/DDBJ databases">
        <title>Siccirubricoccus leaddurans sp. nov., a high concentration Zn2+ tolerance bacterium.</title>
        <authorList>
            <person name="Cao Y."/>
        </authorList>
    </citation>
    <scope>NUCLEOTIDE SEQUENCE [LARGE SCALE GENOMIC DNA]</scope>
    <source>
        <strain evidence="2 3">KC 17139</strain>
    </source>
</reference>
<name>A0ABT1DDR8_9PROT</name>
<dbReference type="Proteomes" id="UP001523392">
    <property type="component" value="Unassembled WGS sequence"/>
</dbReference>
<evidence type="ECO:0000313" key="2">
    <source>
        <dbReference type="EMBL" id="MCO6420069.1"/>
    </source>
</evidence>
<dbReference type="EMBL" id="JAFIRR010000319">
    <property type="protein sequence ID" value="MCO6420069.1"/>
    <property type="molecule type" value="Genomic_DNA"/>
</dbReference>
<evidence type="ECO:0000259" key="1">
    <source>
        <dbReference type="Pfam" id="PF13976"/>
    </source>
</evidence>
<accession>A0ABT1DDR8</accession>
<gene>
    <name evidence="2" type="ORF">JYK14_28545</name>
</gene>
<dbReference type="InterPro" id="IPR025724">
    <property type="entry name" value="GAG-pre-integrase_dom"/>
</dbReference>
<dbReference type="PANTHER" id="PTHR42648">
    <property type="entry name" value="TRANSPOSASE, PUTATIVE-RELATED"/>
    <property type="match status" value="1"/>
</dbReference>
<protein>
    <recommendedName>
        <fullName evidence="1">GAG-pre-integrase domain-containing protein</fullName>
    </recommendedName>
</protein>
<sequence length="137" mass="16091">MLIAKRDDSLYTFDMSTTTLPNDVCFISKTQDELKWLWHKRLSHMNFKDINKLAQHELVSGLPIMKYEKDKLCHACEKGKQHKATFKSKNFSTLESCLDLLHMDLFGPVSTPSFNGKKYTLVIVDEYSRYTWVFFLK</sequence>
<feature type="domain" description="GAG-pre-integrase" evidence="1">
    <location>
        <begin position="10"/>
        <end position="81"/>
    </location>
</feature>
<dbReference type="InterPro" id="IPR012337">
    <property type="entry name" value="RNaseH-like_sf"/>
</dbReference>
<feature type="non-terminal residue" evidence="2">
    <location>
        <position position="137"/>
    </location>
</feature>
<keyword evidence="3" id="KW-1185">Reference proteome</keyword>
<dbReference type="InterPro" id="IPR036397">
    <property type="entry name" value="RNaseH_sf"/>
</dbReference>
<dbReference type="InterPro" id="IPR039537">
    <property type="entry name" value="Retrotran_Ty1/copia-like"/>
</dbReference>
<dbReference type="Pfam" id="PF13976">
    <property type="entry name" value="gag_pre-integrs"/>
    <property type="match status" value="1"/>
</dbReference>
<dbReference type="PANTHER" id="PTHR42648:SF32">
    <property type="entry name" value="RIBONUCLEASE H-LIKE DOMAIN, GAG-PRE-INTEGRASE DOMAIN PROTEIN-RELATED"/>
    <property type="match status" value="1"/>
</dbReference>
<dbReference type="Gene3D" id="3.30.420.10">
    <property type="entry name" value="Ribonuclease H-like superfamily/Ribonuclease H"/>
    <property type="match status" value="1"/>
</dbReference>